<comment type="caution">
    <text evidence="2">The sequence shown here is derived from an EMBL/GenBank/DDBJ whole genome shotgun (WGS) entry which is preliminary data.</text>
</comment>
<evidence type="ECO:0008006" key="4">
    <source>
        <dbReference type="Google" id="ProtNLM"/>
    </source>
</evidence>
<sequence>MALLASVRQLGATVLALLQTRIELLAVELAEEKERLLSVFLLAFLAALFLGLGVLVVTAVVAVWLLRSYGFTATLWMAALYLLIGIALAWRVKRRVAEHPPLFSTSLAELNKDREAILAAAREPEEAVAQSGAEGAGHE</sequence>
<keyword evidence="3" id="KW-1185">Reference proteome</keyword>
<dbReference type="RefSeq" id="WP_114402995.1">
    <property type="nucleotide sequence ID" value="NZ_QPGB01000003.1"/>
</dbReference>
<evidence type="ECO:0000313" key="3">
    <source>
        <dbReference type="Proteomes" id="UP000252357"/>
    </source>
</evidence>
<dbReference type="AlphaFoldDB" id="A0A368L1Z1"/>
<dbReference type="Pfam" id="PF07332">
    <property type="entry name" value="Phage_holin_3_6"/>
    <property type="match status" value="1"/>
</dbReference>
<evidence type="ECO:0000256" key="1">
    <source>
        <dbReference type="SAM" id="Phobius"/>
    </source>
</evidence>
<dbReference type="InterPro" id="IPR036259">
    <property type="entry name" value="MFS_trans_sf"/>
</dbReference>
<keyword evidence="1" id="KW-0472">Membrane</keyword>
<protein>
    <recommendedName>
        <fullName evidence="4">Phage holin family protein</fullName>
    </recommendedName>
</protein>
<reference evidence="2 3" key="1">
    <citation type="journal article" date="2018" name="Int. J. Syst. Evol. Microbiol.">
        <title>Parvibium lacunae gen. nov., sp. nov., a new member of the family Alcaligenaceae isolated from a freshwater pond.</title>
        <authorList>
            <person name="Chen W.M."/>
            <person name="Xie P.B."/>
            <person name="Hsu M.Y."/>
            <person name="Sheu S.Y."/>
        </authorList>
    </citation>
    <scope>NUCLEOTIDE SEQUENCE [LARGE SCALE GENOMIC DNA]</scope>
    <source>
        <strain evidence="2 3">KMB9</strain>
    </source>
</reference>
<keyword evidence="1" id="KW-1133">Transmembrane helix</keyword>
<dbReference type="SUPFAM" id="SSF103473">
    <property type="entry name" value="MFS general substrate transporter"/>
    <property type="match status" value="1"/>
</dbReference>
<organism evidence="2 3">
    <name type="scientific">Parvibium lacunae</name>
    <dbReference type="NCBI Taxonomy" id="1888893"/>
    <lineage>
        <taxon>Bacteria</taxon>
        <taxon>Pseudomonadati</taxon>
        <taxon>Pseudomonadota</taxon>
        <taxon>Betaproteobacteria</taxon>
        <taxon>Burkholderiales</taxon>
        <taxon>Alcaligenaceae</taxon>
        <taxon>Parvibium</taxon>
    </lineage>
</organism>
<keyword evidence="1" id="KW-0812">Transmembrane</keyword>
<evidence type="ECO:0000313" key="2">
    <source>
        <dbReference type="EMBL" id="RCS57513.1"/>
    </source>
</evidence>
<feature type="transmembrane region" description="Helical" evidence="1">
    <location>
        <begin position="39"/>
        <end position="65"/>
    </location>
</feature>
<dbReference type="InterPro" id="IPR009937">
    <property type="entry name" value="Phage_holin_3_6"/>
</dbReference>
<dbReference type="EMBL" id="QPGB01000003">
    <property type="protein sequence ID" value="RCS57513.1"/>
    <property type="molecule type" value="Genomic_DNA"/>
</dbReference>
<accession>A0A368L1Z1</accession>
<gene>
    <name evidence="2" type="ORF">DU000_08680</name>
</gene>
<proteinExistence type="predicted"/>
<feature type="transmembrane region" description="Helical" evidence="1">
    <location>
        <begin position="71"/>
        <end position="90"/>
    </location>
</feature>
<dbReference type="Proteomes" id="UP000252357">
    <property type="component" value="Unassembled WGS sequence"/>
</dbReference>
<name>A0A368L1Z1_9BURK</name>